<dbReference type="AlphaFoldDB" id="A0AAJ1R0H7"/>
<protein>
    <submittedName>
        <fullName evidence="1">Uncharacterized protein</fullName>
    </submittedName>
</protein>
<name>A0AAJ1R0H7_9FLAO</name>
<evidence type="ECO:0000313" key="1">
    <source>
        <dbReference type="EMBL" id="MDN4011158.1"/>
    </source>
</evidence>
<gene>
    <name evidence="1" type="ORF">QX233_01655</name>
</gene>
<sequence length="56" mass="6554">MKSRLIALAGLFLLTLLDCKQNTIDFGSGKSFTIEKMFPTEKTRNRKWTFIFLRLL</sequence>
<reference evidence="1" key="1">
    <citation type="submission" date="2023-06" db="EMBL/GenBank/DDBJ databases">
        <title>Two Chryseobacterium gambrini strains from China.</title>
        <authorList>
            <person name="Zeng J."/>
            <person name="Wu Y."/>
        </authorList>
    </citation>
    <scope>NUCLEOTIDE SEQUENCE</scope>
    <source>
        <strain evidence="1">SQ219</strain>
    </source>
</reference>
<organism evidence="1 2">
    <name type="scientific">Chryseobacterium gambrini</name>
    <dbReference type="NCBI Taxonomy" id="373672"/>
    <lineage>
        <taxon>Bacteria</taxon>
        <taxon>Pseudomonadati</taxon>
        <taxon>Bacteroidota</taxon>
        <taxon>Flavobacteriia</taxon>
        <taxon>Flavobacteriales</taxon>
        <taxon>Weeksellaceae</taxon>
        <taxon>Chryseobacterium group</taxon>
        <taxon>Chryseobacterium</taxon>
    </lineage>
</organism>
<accession>A0AAJ1R0H7</accession>
<comment type="caution">
    <text evidence="1">The sequence shown here is derived from an EMBL/GenBank/DDBJ whole genome shotgun (WGS) entry which is preliminary data.</text>
</comment>
<evidence type="ECO:0000313" key="2">
    <source>
        <dbReference type="Proteomes" id="UP001225933"/>
    </source>
</evidence>
<dbReference type="RefSeq" id="WP_290343563.1">
    <property type="nucleotide sequence ID" value="NZ_JAUHGV010000001.1"/>
</dbReference>
<dbReference type="Proteomes" id="UP001225933">
    <property type="component" value="Unassembled WGS sequence"/>
</dbReference>
<dbReference type="EMBL" id="JAUHGV010000001">
    <property type="protein sequence ID" value="MDN4011158.1"/>
    <property type="molecule type" value="Genomic_DNA"/>
</dbReference>
<proteinExistence type="predicted"/>